<dbReference type="Pfam" id="PF07676">
    <property type="entry name" value="PD40"/>
    <property type="match status" value="3"/>
</dbReference>
<dbReference type="InterPro" id="IPR011659">
    <property type="entry name" value="WD40"/>
</dbReference>
<accession>A0ABX0XEQ1</accession>
<dbReference type="Gene3D" id="1.25.40.10">
    <property type="entry name" value="Tetratricopeptide repeat domain"/>
    <property type="match status" value="1"/>
</dbReference>
<sequence>MRLLFILLILPNLLCGQDRSRLESARLQYAAGEYAAVVQTLRLGRGLAKEDTEAALLLAVSLFHVNDLTAAKTELDNLIARGGGDLPLARFYRGRVYHAQNLFTEAMVEYKKFARTLDQSGETWLTITTLLRNVDNGLRASGGTEQILVDNLGPAVNTPGDEFGPIPSPSGNGRVYFTAHSSGLGGPEGNTDILVTSASGDGWVSRTSLNPLLNTPLNENLVDISQNGNRLYYFRGETMMNGDYLVDTFRQDNTTELVTLAVEVPFSGRTRDVTPFFSADDAVYFASDRPDGYGGLDLYRRERLADGTFGPSTNLGPTVNGPYDEICPFVARNGRTLYFSTNDPEFSIGGFDVVKSFRVINGDGQFTLPENVGLPINSAGDDTHFRLAPDTFTGFLASDRKDGYGQRDIYAIYYPTARLEMQ</sequence>
<dbReference type="InterPro" id="IPR011990">
    <property type="entry name" value="TPR-like_helical_dom_sf"/>
</dbReference>
<keyword evidence="2" id="KW-1185">Reference proteome</keyword>
<protein>
    <submittedName>
        <fullName evidence="1">Tetratricopeptide (TPR) repeat protein</fullName>
    </submittedName>
</protein>
<dbReference type="RefSeq" id="WP_168039097.1">
    <property type="nucleotide sequence ID" value="NZ_JAATJH010000006.1"/>
</dbReference>
<gene>
    <name evidence="1" type="ORF">GGR27_003239</name>
</gene>
<dbReference type="SUPFAM" id="SSF48452">
    <property type="entry name" value="TPR-like"/>
    <property type="match status" value="1"/>
</dbReference>
<dbReference type="Proteomes" id="UP000770785">
    <property type="component" value="Unassembled WGS sequence"/>
</dbReference>
<reference evidence="1 2" key="1">
    <citation type="submission" date="2020-03" db="EMBL/GenBank/DDBJ databases">
        <title>Genomic Encyclopedia of Type Strains, Phase IV (KMG-IV): sequencing the most valuable type-strain genomes for metagenomic binning, comparative biology and taxonomic classification.</title>
        <authorList>
            <person name="Goeker M."/>
        </authorList>
    </citation>
    <scope>NUCLEOTIDE SEQUENCE [LARGE SCALE GENOMIC DNA]</scope>
    <source>
        <strain evidence="1 2">DSM 105096</strain>
    </source>
</reference>
<evidence type="ECO:0000313" key="1">
    <source>
        <dbReference type="EMBL" id="NJC27721.1"/>
    </source>
</evidence>
<dbReference type="SUPFAM" id="SSF82171">
    <property type="entry name" value="DPP6 N-terminal domain-like"/>
    <property type="match status" value="1"/>
</dbReference>
<dbReference type="EMBL" id="JAATJH010000006">
    <property type="protein sequence ID" value="NJC27721.1"/>
    <property type="molecule type" value="Genomic_DNA"/>
</dbReference>
<organism evidence="1 2">
    <name type="scientific">Neolewinella antarctica</name>
    <dbReference type="NCBI Taxonomy" id="442734"/>
    <lineage>
        <taxon>Bacteria</taxon>
        <taxon>Pseudomonadati</taxon>
        <taxon>Bacteroidota</taxon>
        <taxon>Saprospiria</taxon>
        <taxon>Saprospirales</taxon>
        <taxon>Lewinellaceae</taxon>
        <taxon>Neolewinella</taxon>
    </lineage>
</organism>
<name>A0ABX0XEQ1_9BACT</name>
<comment type="caution">
    <text evidence="1">The sequence shown here is derived from an EMBL/GenBank/DDBJ whole genome shotgun (WGS) entry which is preliminary data.</text>
</comment>
<evidence type="ECO:0000313" key="2">
    <source>
        <dbReference type="Proteomes" id="UP000770785"/>
    </source>
</evidence>
<proteinExistence type="predicted"/>